<evidence type="ECO:0000256" key="2">
    <source>
        <dbReference type="ARBA" id="ARBA00011881"/>
    </source>
</evidence>
<comment type="caution">
    <text evidence="5">The sequence shown here is derived from an EMBL/GenBank/DDBJ whole genome shotgun (WGS) entry which is preliminary data.</text>
</comment>
<dbReference type="Gene3D" id="3.40.50.720">
    <property type="entry name" value="NAD(P)-binding Rossmann-like Domain"/>
    <property type="match status" value="1"/>
</dbReference>
<dbReference type="PRINTS" id="PR00081">
    <property type="entry name" value="GDHRDH"/>
</dbReference>
<accession>A0A226WNZ6</accession>
<proteinExistence type="inferred from homology"/>
<dbReference type="Proteomes" id="UP000214720">
    <property type="component" value="Unassembled WGS sequence"/>
</dbReference>
<comment type="subunit">
    <text evidence="2">Homotetramer.</text>
</comment>
<dbReference type="InterPro" id="IPR057326">
    <property type="entry name" value="KR_dom"/>
</dbReference>
<protein>
    <submittedName>
        <fullName evidence="5">3-oxoacyl-[acyl-carrier protein] reductase</fullName>
    </submittedName>
</protein>
<evidence type="ECO:0000259" key="4">
    <source>
        <dbReference type="SMART" id="SM00822"/>
    </source>
</evidence>
<dbReference type="Pfam" id="PF13561">
    <property type="entry name" value="adh_short_C2"/>
    <property type="match status" value="1"/>
</dbReference>
<dbReference type="FunFam" id="3.40.50.720:FF:000084">
    <property type="entry name" value="Short-chain dehydrogenase reductase"/>
    <property type="match status" value="1"/>
</dbReference>
<feature type="domain" description="Ketoreductase" evidence="4">
    <location>
        <begin position="12"/>
        <end position="189"/>
    </location>
</feature>
<dbReference type="SMART" id="SM00822">
    <property type="entry name" value="PKS_KR"/>
    <property type="match status" value="1"/>
</dbReference>
<dbReference type="InterPro" id="IPR020904">
    <property type="entry name" value="Sc_DH/Rdtase_CS"/>
</dbReference>
<evidence type="ECO:0000256" key="3">
    <source>
        <dbReference type="ARBA" id="ARBA00022857"/>
    </source>
</evidence>
<name>A0A226WNZ6_CABSO</name>
<comment type="similarity">
    <text evidence="1">Belongs to the short-chain dehydrogenases/reductases (SDR) family.</text>
</comment>
<dbReference type="InterPro" id="IPR051737">
    <property type="entry name" value="L-xylulose/Carbonyl_redctase"/>
</dbReference>
<dbReference type="PANTHER" id="PTHR44252">
    <property type="entry name" value="D-ERYTHRULOSE REDUCTASE"/>
    <property type="match status" value="1"/>
</dbReference>
<evidence type="ECO:0000313" key="6">
    <source>
        <dbReference type="Proteomes" id="UP000214720"/>
    </source>
</evidence>
<dbReference type="InterPro" id="IPR036291">
    <property type="entry name" value="NAD(P)-bd_dom_sf"/>
</dbReference>
<dbReference type="GO" id="GO:0004090">
    <property type="term" value="F:carbonyl reductase (NADPH) activity"/>
    <property type="evidence" value="ECO:0007669"/>
    <property type="project" value="TreeGrafter"/>
</dbReference>
<evidence type="ECO:0000256" key="1">
    <source>
        <dbReference type="ARBA" id="ARBA00006484"/>
    </source>
</evidence>
<dbReference type="PANTHER" id="PTHR44252:SF3">
    <property type="entry name" value="D-ERYTHRULOSE REDUCTASE-RELATED"/>
    <property type="match status" value="1"/>
</dbReference>
<dbReference type="GO" id="GO:0005997">
    <property type="term" value="P:xylulose metabolic process"/>
    <property type="evidence" value="ECO:0007669"/>
    <property type="project" value="TreeGrafter"/>
</dbReference>
<dbReference type="PRINTS" id="PR00080">
    <property type="entry name" value="SDRFAMILY"/>
</dbReference>
<sequence length="250" mass="25942">MNMDRNREFAGKTVLVTGAGKGIGYATAILMAQRGAQVVALSRSQPDLDALSNTIRCKTITVDLADAAATLAAVQQASEAQPVDLLVNCAGIAELAPFLDTSVDSFDITMAVNVRAAMIIAQDYARGVIARGTGGAIVNVSSIAAQVGTPLHAAYCASKAALDALTRVMAVELGVHGIRVNTVNPVITMTPMAEKVWSEPAKSAPMLARIPLQRFVQPDEVARTIAYLLSSDSSMVNGVSLAVDGGFQAG</sequence>
<gene>
    <name evidence="5" type="ORF">BSU04_40310</name>
</gene>
<reference evidence="6" key="1">
    <citation type="submission" date="2017-01" db="EMBL/GenBank/DDBJ databases">
        <title>Genome Analysis of Deinococcus marmoris KOPRI26562.</title>
        <authorList>
            <person name="Kim J.H."/>
            <person name="Oh H.-M."/>
        </authorList>
    </citation>
    <scope>NUCLEOTIDE SEQUENCE [LARGE SCALE GENOMIC DNA]</scope>
    <source>
        <strain evidence="6">PAMC 26633</strain>
    </source>
</reference>
<dbReference type="SUPFAM" id="SSF51735">
    <property type="entry name" value="NAD(P)-binding Rossmann-fold domains"/>
    <property type="match status" value="1"/>
</dbReference>
<dbReference type="EMBL" id="MTHB01000262">
    <property type="protein sequence ID" value="OXC72896.1"/>
    <property type="molecule type" value="Genomic_DNA"/>
</dbReference>
<keyword evidence="3" id="KW-0521">NADP</keyword>
<organism evidence="5 6">
    <name type="scientific">Caballeronia sordidicola</name>
    <name type="common">Burkholderia sordidicola</name>
    <dbReference type="NCBI Taxonomy" id="196367"/>
    <lineage>
        <taxon>Bacteria</taxon>
        <taxon>Pseudomonadati</taxon>
        <taxon>Pseudomonadota</taxon>
        <taxon>Betaproteobacteria</taxon>
        <taxon>Burkholderiales</taxon>
        <taxon>Burkholderiaceae</taxon>
        <taxon>Caballeronia</taxon>
    </lineage>
</organism>
<evidence type="ECO:0000313" key="5">
    <source>
        <dbReference type="EMBL" id="OXC72896.1"/>
    </source>
</evidence>
<dbReference type="eggNOG" id="COG1028">
    <property type="taxonomic scope" value="Bacteria"/>
</dbReference>
<dbReference type="InterPro" id="IPR002347">
    <property type="entry name" value="SDR_fam"/>
</dbReference>
<dbReference type="GO" id="GO:0050038">
    <property type="term" value="F:L-xylulose reductase (NADPH) activity"/>
    <property type="evidence" value="ECO:0007669"/>
    <property type="project" value="TreeGrafter"/>
</dbReference>
<dbReference type="GO" id="GO:0006006">
    <property type="term" value="P:glucose metabolic process"/>
    <property type="evidence" value="ECO:0007669"/>
    <property type="project" value="TreeGrafter"/>
</dbReference>
<dbReference type="AlphaFoldDB" id="A0A226WNZ6"/>
<dbReference type="PROSITE" id="PS00061">
    <property type="entry name" value="ADH_SHORT"/>
    <property type="match status" value="1"/>
</dbReference>